<reference key="2">
    <citation type="submission" date="2011-04" db="EMBL/GenBank/DDBJ databases">
        <title>Complete sequence of chromosome of Haliscomenobacter hydrossis DSM 1100.</title>
        <authorList>
            <consortium name="US DOE Joint Genome Institute (JGI-PGF)"/>
            <person name="Lucas S."/>
            <person name="Han J."/>
            <person name="Lapidus A."/>
            <person name="Bruce D."/>
            <person name="Goodwin L."/>
            <person name="Pitluck S."/>
            <person name="Peters L."/>
            <person name="Kyrpides N."/>
            <person name="Mavromatis K."/>
            <person name="Ivanova N."/>
            <person name="Ovchinnikova G."/>
            <person name="Pagani I."/>
            <person name="Daligault H."/>
            <person name="Detter J.C."/>
            <person name="Han C."/>
            <person name="Land M."/>
            <person name="Hauser L."/>
            <person name="Markowitz V."/>
            <person name="Cheng J.-F."/>
            <person name="Hugenholtz P."/>
            <person name="Woyke T."/>
            <person name="Wu D."/>
            <person name="Verbarg S."/>
            <person name="Frueling A."/>
            <person name="Brambilla E."/>
            <person name="Klenk H.-P."/>
            <person name="Eisen J.A."/>
        </authorList>
    </citation>
    <scope>NUCLEOTIDE SEQUENCE</scope>
    <source>
        <strain>DSM 1100</strain>
    </source>
</reference>
<dbReference type="SUPFAM" id="SSF53335">
    <property type="entry name" value="S-adenosyl-L-methionine-dependent methyltransferases"/>
    <property type="match status" value="1"/>
</dbReference>
<evidence type="ECO:0000313" key="1">
    <source>
        <dbReference type="EMBL" id="AEE48275.1"/>
    </source>
</evidence>
<gene>
    <name evidence="1" type="ordered locus">Halhy_0363</name>
</gene>
<keyword evidence="2" id="KW-1185">Reference proteome</keyword>
<dbReference type="InterPro" id="IPR029063">
    <property type="entry name" value="SAM-dependent_MTases_sf"/>
</dbReference>
<dbReference type="EMBL" id="CP002691">
    <property type="protein sequence ID" value="AEE48275.1"/>
    <property type="molecule type" value="Genomic_DNA"/>
</dbReference>
<keyword evidence="1" id="KW-0489">Methyltransferase</keyword>
<protein>
    <submittedName>
        <fullName evidence="1">Methyltransferase type 11</fullName>
    </submittedName>
</protein>
<keyword evidence="1" id="KW-0808">Transferase</keyword>
<dbReference type="HOGENOM" id="CLU_1159793_0_0_10"/>
<dbReference type="GO" id="GO:0032259">
    <property type="term" value="P:methylation"/>
    <property type="evidence" value="ECO:0007669"/>
    <property type="project" value="UniProtKB-KW"/>
</dbReference>
<organism evidence="1 2">
    <name type="scientific">Haliscomenobacter hydrossis (strain ATCC 27775 / DSM 1100 / LMG 10767 / O)</name>
    <dbReference type="NCBI Taxonomy" id="760192"/>
    <lineage>
        <taxon>Bacteria</taxon>
        <taxon>Pseudomonadati</taxon>
        <taxon>Bacteroidota</taxon>
        <taxon>Saprospiria</taxon>
        <taxon>Saprospirales</taxon>
        <taxon>Haliscomenobacteraceae</taxon>
        <taxon>Haliscomenobacter</taxon>
    </lineage>
</organism>
<dbReference type="AlphaFoldDB" id="F4KX47"/>
<dbReference type="Proteomes" id="UP000008461">
    <property type="component" value="Chromosome"/>
</dbReference>
<accession>F4KX47</accession>
<dbReference type="STRING" id="760192.Halhy_0363"/>
<dbReference type="eggNOG" id="COG2227">
    <property type="taxonomic scope" value="Bacteria"/>
</dbReference>
<evidence type="ECO:0000313" key="2">
    <source>
        <dbReference type="Proteomes" id="UP000008461"/>
    </source>
</evidence>
<proteinExistence type="predicted"/>
<sequence length="239" mass="28319">MKGHQPSNYEPSNPRTLKLLLLLENKIYSWRWRLAQFLELRWWRRYLRRLDWEAYVEDKRRHWRKVLTLLDVQLAPGERVLDAGCGPAGIFTLLHEQKVDALDPLLEKYEKKLPGFQLDKFPHVHFQQLMLEQLEVKETYDLIFCMNAINHVADLDLALGCLVQALKPNGTLVLSVDVHRHSFFKFIFRLIPGDVLHPQQDDVADYQLFLDEQGLQVEKTLVLKKGWVFDYVVFKARKR</sequence>
<name>F4KX47_HALH1</name>
<dbReference type="PANTHER" id="PTHR43464">
    <property type="entry name" value="METHYLTRANSFERASE"/>
    <property type="match status" value="1"/>
</dbReference>
<reference evidence="1 2" key="1">
    <citation type="journal article" date="2011" name="Stand. Genomic Sci.">
        <title>Complete genome sequence of Haliscomenobacter hydrossis type strain (O).</title>
        <authorList>
            <consortium name="US DOE Joint Genome Institute (JGI-PGF)"/>
            <person name="Daligault H."/>
            <person name="Lapidus A."/>
            <person name="Zeytun A."/>
            <person name="Nolan M."/>
            <person name="Lucas S."/>
            <person name="Del Rio T.G."/>
            <person name="Tice H."/>
            <person name="Cheng J.F."/>
            <person name="Tapia R."/>
            <person name="Han C."/>
            <person name="Goodwin L."/>
            <person name="Pitluck S."/>
            <person name="Liolios K."/>
            <person name="Pagani I."/>
            <person name="Ivanova N."/>
            <person name="Huntemann M."/>
            <person name="Mavromatis K."/>
            <person name="Mikhailova N."/>
            <person name="Pati A."/>
            <person name="Chen A."/>
            <person name="Palaniappan K."/>
            <person name="Land M."/>
            <person name="Hauser L."/>
            <person name="Brambilla E.M."/>
            <person name="Rohde M."/>
            <person name="Verbarg S."/>
            <person name="Goker M."/>
            <person name="Bristow J."/>
            <person name="Eisen J.A."/>
            <person name="Markowitz V."/>
            <person name="Hugenholtz P."/>
            <person name="Kyrpides N.C."/>
            <person name="Klenk H.P."/>
            <person name="Woyke T."/>
        </authorList>
    </citation>
    <scope>NUCLEOTIDE SEQUENCE [LARGE SCALE GENOMIC DNA]</scope>
    <source>
        <strain evidence="2">ATCC 27775 / DSM 1100 / LMG 10767 / O</strain>
    </source>
</reference>
<dbReference type="KEGG" id="hhy:Halhy_0363"/>
<dbReference type="GO" id="GO:0008168">
    <property type="term" value="F:methyltransferase activity"/>
    <property type="evidence" value="ECO:0007669"/>
    <property type="project" value="UniProtKB-KW"/>
</dbReference>
<dbReference type="Pfam" id="PF13489">
    <property type="entry name" value="Methyltransf_23"/>
    <property type="match status" value="1"/>
</dbReference>
<dbReference type="CDD" id="cd02440">
    <property type="entry name" value="AdoMet_MTases"/>
    <property type="match status" value="1"/>
</dbReference>
<dbReference type="Gene3D" id="3.40.50.150">
    <property type="entry name" value="Vaccinia Virus protein VP39"/>
    <property type="match status" value="1"/>
</dbReference>